<organism evidence="1 2">
    <name type="scientific">Chaetomium tenue</name>
    <dbReference type="NCBI Taxonomy" id="1854479"/>
    <lineage>
        <taxon>Eukaryota</taxon>
        <taxon>Fungi</taxon>
        <taxon>Dikarya</taxon>
        <taxon>Ascomycota</taxon>
        <taxon>Pezizomycotina</taxon>
        <taxon>Sordariomycetes</taxon>
        <taxon>Sordariomycetidae</taxon>
        <taxon>Sordariales</taxon>
        <taxon>Chaetomiaceae</taxon>
        <taxon>Chaetomium</taxon>
    </lineage>
</organism>
<dbReference type="EMBL" id="JAGIZQ010000001">
    <property type="protein sequence ID" value="KAH6650494.1"/>
    <property type="molecule type" value="Genomic_DNA"/>
</dbReference>
<comment type="caution">
    <text evidence="1">The sequence shown here is derived from an EMBL/GenBank/DDBJ whole genome shotgun (WGS) entry which is preliminary data.</text>
</comment>
<evidence type="ECO:0000313" key="1">
    <source>
        <dbReference type="EMBL" id="KAH6650494.1"/>
    </source>
</evidence>
<accession>A0ACB7PMP0</accession>
<proteinExistence type="predicted"/>
<gene>
    <name evidence="1" type="ORF">F5144DRAFT_637327</name>
</gene>
<dbReference type="Proteomes" id="UP000724584">
    <property type="component" value="Unassembled WGS sequence"/>
</dbReference>
<keyword evidence="2" id="KW-1185">Reference proteome</keyword>
<name>A0ACB7PMP0_9PEZI</name>
<sequence>MSGFEVAGVVLAVLPILFAVLDAPIIPRTLAAFRKRAYVAKLARALLFQKQTIAENIKSIASLSGCDNVWLVDDDAFTYLLSKQVQEQIRDYLGEENYAALSGVMTDSHDTLERIAGSIEGLLPGGKGAYRNLRDIIATNRDAKGKPEIRSRIKVLFKGQDLIAAVKDLDNTTAQIDRFTRVLVSNQYSATNTPSRKARKLARALRRIRDLAGDIPIALGRGFTLGCHVQHEVNLFLEDRLSTAAGILDHGQKRSQSDPLMDFRLVIAMQPPAGLLWAYETAVHVYREENEEFKDLRYPESPRPGRHETPAIQVTFEASLTPPQVPPGVPPIENICVVLEAPSKFGVPQGACFVLTHQQRIGVLCRNNAVTTPFTKVSGNKIALSALLSAGHKTPLKFRMQLALRLASNLLQLFQTQWLQKPWSKHEVYFPIRPLLQAATPGPASSTHEAPDLNQPFISLTFENNGGPVPAHPGVIDARTALIELGILLLELWHQSHFEARLAAAGGGGYYQRLAAALEWLDDTAVVDPMPELYDRAASLCIRGVIGGQAKLADWEDMGFWAGVCVDVIEPLEKGCRVWQRVSGGEVR</sequence>
<evidence type="ECO:0000313" key="2">
    <source>
        <dbReference type="Proteomes" id="UP000724584"/>
    </source>
</evidence>
<reference evidence="1 2" key="1">
    <citation type="journal article" date="2021" name="Nat. Commun.">
        <title>Genetic determinants of endophytism in the Arabidopsis root mycobiome.</title>
        <authorList>
            <person name="Mesny F."/>
            <person name="Miyauchi S."/>
            <person name="Thiergart T."/>
            <person name="Pickel B."/>
            <person name="Atanasova L."/>
            <person name="Karlsson M."/>
            <person name="Huettel B."/>
            <person name="Barry K.W."/>
            <person name="Haridas S."/>
            <person name="Chen C."/>
            <person name="Bauer D."/>
            <person name="Andreopoulos W."/>
            <person name="Pangilinan J."/>
            <person name="LaButti K."/>
            <person name="Riley R."/>
            <person name="Lipzen A."/>
            <person name="Clum A."/>
            <person name="Drula E."/>
            <person name="Henrissat B."/>
            <person name="Kohler A."/>
            <person name="Grigoriev I.V."/>
            <person name="Martin F.M."/>
            <person name="Hacquard S."/>
        </authorList>
    </citation>
    <scope>NUCLEOTIDE SEQUENCE [LARGE SCALE GENOMIC DNA]</scope>
    <source>
        <strain evidence="1 2">MPI-SDFR-AT-0079</strain>
    </source>
</reference>
<protein>
    <submittedName>
        <fullName evidence="1">Uncharacterized protein</fullName>
    </submittedName>
</protein>